<sequence length="723" mass="82441">MSSRLSKPPAKFDDCVTGGEIDNAIKNNENPLIHKQSDGRTNNVTFKTEHTEVWKNVLLSHFGNDASHLIKDGGNPSVIKVTPTDESGTVFQIKINIYKTGSIVIQGAKCAKFEEKYFQILKDEVVKIVQEAQPNCNSQNQINVNQTTASLKEKPDEEATIPKTLDDSSLTLHLDPEMTVIEQKDHICNSPSSMHNNKQFTSTPVSKKSTLTPKAKVAHHQETLHSNLDSIFTVLETVDTALVSIVGIVSDIKHAVNDFDNLSSKSENQLKTFTKHIKEQLSTIESKIKHNNTSIESLHVKSNSLDKQVKDLNINQIKIMDKLDIIQKSVLSHREEQEDSITELKEKFHTFETQIIKEHDKHKNVKSNVQDETAFSLNNILDKPKDINNNDQSIDSSQIHPGDDTKPGTDIDNLILGDSIIRRIQARRFNPYESTVINYINGGADSCIEYVQEAGYKLNPKKVLVNIGGRDLRGDGVKEDKFKELFSEITRTWPKSQIYVLPILKRKDIPYDQVQMANQTILSASQGFKTIRTLDPFVPADNMYFDHVHLNTTKGIPSLVKFLKKGMNITPSKTNSSQPYKSTTRQRDQPNQTTRRYDHQYNQYSTHEDRLTNERYKNYNNNRVNNIQLQPEFPQSPRFPQSQPFNMNNSQERPPFPQPQQFNMNTSQRQPFPQTTTFNMNNNLHRTPFLQAPPVNLPPLPFYPWPWGPFNQPSNQNGFSNYP</sequence>
<evidence type="ECO:0000313" key="2">
    <source>
        <dbReference type="EMBL" id="CAG2257990.1"/>
    </source>
</evidence>
<name>A0A8S3VL13_MYTED</name>
<dbReference type="Gene3D" id="3.40.50.1110">
    <property type="entry name" value="SGNH hydrolase"/>
    <property type="match status" value="1"/>
</dbReference>
<organism evidence="2 3">
    <name type="scientific">Mytilus edulis</name>
    <name type="common">Blue mussel</name>
    <dbReference type="NCBI Taxonomy" id="6550"/>
    <lineage>
        <taxon>Eukaryota</taxon>
        <taxon>Metazoa</taxon>
        <taxon>Spiralia</taxon>
        <taxon>Lophotrochozoa</taxon>
        <taxon>Mollusca</taxon>
        <taxon>Bivalvia</taxon>
        <taxon>Autobranchia</taxon>
        <taxon>Pteriomorphia</taxon>
        <taxon>Mytilida</taxon>
        <taxon>Mytiloidea</taxon>
        <taxon>Mytilidae</taxon>
        <taxon>Mytilinae</taxon>
        <taxon>Mytilus</taxon>
    </lineage>
</organism>
<dbReference type="Proteomes" id="UP000683360">
    <property type="component" value="Unassembled WGS sequence"/>
</dbReference>
<dbReference type="InterPro" id="IPR036514">
    <property type="entry name" value="SGNH_hydro_sf"/>
</dbReference>
<keyword evidence="3" id="KW-1185">Reference proteome</keyword>
<feature type="region of interest" description="Disordered" evidence="1">
    <location>
        <begin position="568"/>
        <end position="601"/>
    </location>
</feature>
<accession>A0A8S3VL13</accession>
<proteinExistence type="predicted"/>
<evidence type="ECO:0000313" key="3">
    <source>
        <dbReference type="Proteomes" id="UP000683360"/>
    </source>
</evidence>
<dbReference type="EMBL" id="CAJPWZ010003335">
    <property type="protein sequence ID" value="CAG2257990.1"/>
    <property type="molecule type" value="Genomic_DNA"/>
</dbReference>
<reference evidence="2" key="1">
    <citation type="submission" date="2021-03" db="EMBL/GenBank/DDBJ databases">
        <authorList>
            <person name="Bekaert M."/>
        </authorList>
    </citation>
    <scope>NUCLEOTIDE SEQUENCE</scope>
</reference>
<feature type="region of interest" description="Disordered" evidence="1">
    <location>
        <begin position="381"/>
        <end position="408"/>
    </location>
</feature>
<gene>
    <name evidence="2" type="ORF">MEDL_69318</name>
</gene>
<feature type="compositionally biased region" description="Polar residues" evidence="1">
    <location>
        <begin position="569"/>
        <end position="601"/>
    </location>
</feature>
<feature type="region of interest" description="Disordered" evidence="1">
    <location>
        <begin position="190"/>
        <end position="209"/>
    </location>
</feature>
<evidence type="ECO:0000256" key="1">
    <source>
        <dbReference type="SAM" id="MobiDB-lite"/>
    </source>
</evidence>
<comment type="caution">
    <text evidence="2">The sequence shown here is derived from an EMBL/GenBank/DDBJ whole genome shotgun (WGS) entry which is preliminary data.</text>
</comment>
<dbReference type="AlphaFoldDB" id="A0A8S3VL13"/>
<protein>
    <submittedName>
        <fullName evidence="2">Uncharacterized protein</fullName>
    </submittedName>
</protein>
<dbReference type="SUPFAM" id="SSF52266">
    <property type="entry name" value="SGNH hydrolase"/>
    <property type="match status" value="1"/>
</dbReference>
<feature type="compositionally biased region" description="Polar residues" evidence="1">
    <location>
        <begin position="389"/>
        <end position="399"/>
    </location>
</feature>
<dbReference type="OrthoDB" id="6176038at2759"/>